<evidence type="ECO:0000259" key="2">
    <source>
        <dbReference type="Pfam" id="PF13372"/>
    </source>
</evidence>
<name>A0ABT3TFE2_9GAMM</name>
<dbReference type="Proteomes" id="UP001143362">
    <property type="component" value="Unassembled WGS sequence"/>
</dbReference>
<keyword evidence="4" id="KW-1185">Reference proteome</keyword>
<dbReference type="EMBL" id="SHNN01000001">
    <property type="protein sequence ID" value="MCX2980734.1"/>
    <property type="molecule type" value="Genomic_DNA"/>
</dbReference>
<keyword evidence="1" id="KW-0732">Signal</keyword>
<proteinExistence type="predicted"/>
<feature type="signal peptide" evidence="1">
    <location>
        <begin position="1"/>
        <end position="24"/>
    </location>
</feature>
<dbReference type="InterPro" id="IPR025388">
    <property type="entry name" value="Alginate_export_dom"/>
</dbReference>
<accession>A0ABT3TFE2</accession>
<protein>
    <recommendedName>
        <fullName evidence="2">Alginate export domain-containing protein</fullName>
    </recommendedName>
</protein>
<reference evidence="3" key="1">
    <citation type="submission" date="2019-02" db="EMBL/GenBank/DDBJ databases">
        <authorList>
            <person name="Li S.-H."/>
        </authorList>
    </citation>
    <scope>NUCLEOTIDE SEQUENCE</scope>
    <source>
        <strain evidence="3">IMCC14734</strain>
    </source>
</reference>
<comment type="caution">
    <text evidence="3">The sequence shown here is derived from an EMBL/GenBank/DDBJ whole genome shotgun (WGS) entry which is preliminary data.</text>
</comment>
<dbReference type="InterPro" id="IPR023614">
    <property type="entry name" value="Porin_dom_sf"/>
</dbReference>
<evidence type="ECO:0000313" key="3">
    <source>
        <dbReference type="EMBL" id="MCX2980734.1"/>
    </source>
</evidence>
<dbReference type="Pfam" id="PF13372">
    <property type="entry name" value="Alginate_exp"/>
    <property type="match status" value="1"/>
</dbReference>
<feature type="domain" description="Alginate export" evidence="2">
    <location>
        <begin position="43"/>
        <end position="265"/>
    </location>
</feature>
<dbReference type="SUPFAM" id="SSF56935">
    <property type="entry name" value="Porins"/>
    <property type="match status" value="1"/>
</dbReference>
<organism evidence="3 4">
    <name type="scientific">Candidatus Litorirhabdus singularis</name>
    <dbReference type="NCBI Taxonomy" id="2518993"/>
    <lineage>
        <taxon>Bacteria</taxon>
        <taxon>Pseudomonadati</taxon>
        <taxon>Pseudomonadota</taxon>
        <taxon>Gammaproteobacteria</taxon>
        <taxon>Cellvibrionales</taxon>
        <taxon>Halieaceae</taxon>
        <taxon>Candidatus Litorirhabdus</taxon>
    </lineage>
</organism>
<dbReference type="RefSeq" id="WP_279244706.1">
    <property type="nucleotide sequence ID" value="NZ_SHNN01000001.1"/>
</dbReference>
<feature type="chain" id="PRO_5046586061" description="Alginate export domain-containing protein" evidence="1">
    <location>
        <begin position="25"/>
        <end position="411"/>
    </location>
</feature>
<evidence type="ECO:0000313" key="4">
    <source>
        <dbReference type="Proteomes" id="UP001143362"/>
    </source>
</evidence>
<dbReference type="Gene3D" id="2.40.160.10">
    <property type="entry name" value="Porin"/>
    <property type="match status" value="1"/>
</dbReference>
<gene>
    <name evidence="3" type="ORF">EYC98_07560</name>
</gene>
<evidence type="ECO:0000256" key="1">
    <source>
        <dbReference type="SAM" id="SignalP"/>
    </source>
</evidence>
<sequence>MSKTTRVMITTALLPLALATSVQAADNFSDGIASMVSDGKASVDFRYRFEGVDDENFDKDAKASTLRSRLTLETAAYKGFTAKLEFDNVSDIGSDEFNSTTNGNAEYPVVADPEGTDLNQAWAAYQFNTSTATFGRQRITHGSQRFIGGVAWRQNEQTYDGLRAVIKPIESLAIDLSYVSRINRIFGPNDGAQPSKWKGDNWWLRADYSITDKHTLTGFAYRIDVDEQDGYASGRTVDNSNDTYGIDYRGSFGPVSVAASAASQTESGKSNLSYDADYYMVELGAKLVGVNFKAAYEVLGSDNGVGFKTPLATLHKFQGWADKFLATPADGIEDAWIGATGKAGPLKLGAFYHDFAAESSSVDYGTEIDLVATWPATKVLTLQAKYAKFSADNSGPLTDTEKFWLTAQLKL</sequence>